<dbReference type="EMBL" id="GBRH01189942">
    <property type="protein sequence ID" value="JAE07954.1"/>
    <property type="molecule type" value="Transcribed_RNA"/>
</dbReference>
<protein>
    <submittedName>
        <fullName evidence="1">Uncharacterized protein</fullName>
    </submittedName>
</protein>
<name>A0A0A9F9R4_ARUDO</name>
<reference evidence="1" key="2">
    <citation type="journal article" date="2015" name="Data Brief">
        <title>Shoot transcriptome of the giant reed, Arundo donax.</title>
        <authorList>
            <person name="Barrero R.A."/>
            <person name="Guerrero F.D."/>
            <person name="Moolhuijzen P."/>
            <person name="Goolsby J.A."/>
            <person name="Tidwell J."/>
            <person name="Bellgard S.E."/>
            <person name="Bellgard M.I."/>
        </authorList>
    </citation>
    <scope>NUCLEOTIDE SEQUENCE</scope>
    <source>
        <tissue evidence="1">Shoot tissue taken approximately 20 cm above the soil surface</tissue>
    </source>
</reference>
<organism evidence="1">
    <name type="scientific">Arundo donax</name>
    <name type="common">Giant reed</name>
    <name type="synonym">Donax arundinaceus</name>
    <dbReference type="NCBI Taxonomy" id="35708"/>
    <lineage>
        <taxon>Eukaryota</taxon>
        <taxon>Viridiplantae</taxon>
        <taxon>Streptophyta</taxon>
        <taxon>Embryophyta</taxon>
        <taxon>Tracheophyta</taxon>
        <taxon>Spermatophyta</taxon>
        <taxon>Magnoliopsida</taxon>
        <taxon>Liliopsida</taxon>
        <taxon>Poales</taxon>
        <taxon>Poaceae</taxon>
        <taxon>PACMAD clade</taxon>
        <taxon>Arundinoideae</taxon>
        <taxon>Arundineae</taxon>
        <taxon>Arundo</taxon>
    </lineage>
</organism>
<proteinExistence type="predicted"/>
<accession>A0A0A9F9R4</accession>
<evidence type="ECO:0000313" key="1">
    <source>
        <dbReference type="EMBL" id="JAE07954.1"/>
    </source>
</evidence>
<sequence>MKALQRTVATKK</sequence>
<reference evidence="1" key="1">
    <citation type="submission" date="2014-09" db="EMBL/GenBank/DDBJ databases">
        <authorList>
            <person name="Magalhaes I.L.F."/>
            <person name="Oliveira U."/>
            <person name="Santos F.R."/>
            <person name="Vidigal T.H.D.A."/>
            <person name="Brescovit A.D."/>
            <person name="Santos A.J."/>
        </authorList>
    </citation>
    <scope>NUCLEOTIDE SEQUENCE</scope>
    <source>
        <tissue evidence="1">Shoot tissue taken approximately 20 cm above the soil surface</tissue>
    </source>
</reference>